<protein>
    <submittedName>
        <fullName evidence="5">3'(2'),5'-bisphosphate nucleotidase CysQ</fullName>
    </submittedName>
</protein>
<dbReference type="Proteomes" id="UP000605148">
    <property type="component" value="Unassembled WGS sequence"/>
</dbReference>
<dbReference type="RefSeq" id="WP_244299162.1">
    <property type="nucleotide sequence ID" value="NZ_BMFA01000007.1"/>
</dbReference>
<proteinExistence type="inferred from homology"/>
<evidence type="ECO:0000313" key="5">
    <source>
        <dbReference type="EMBL" id="GGB52423.1"/>
    </source>
</evidence>
<dbReference type="CDD" id="cd01638">
    <property type="entry name" value="CysQ"/>
    <property type="match status" value="1"/>
</dbReference>
<keyword evidence="6" id="KW-1185">Reference proteome</keyword>
<evidence type="ECO:0000313" key="6">
    <source>
        <dbReference type="Proteomes" id="UP000605148"/>
    </source>
</evidence>
<dbReference type="InterPro" id="IPR020550">
    <property type="entry name" value="Inositol_monophosphatase_CS"/>
</dbReference>
<dbReference type="PROSITE" id="PS00630">
    <property type="entry name" value="IMP_2"/>
    <property type="match status" value="1"/>
</dbReference>
<keyword evidence="2 4" id="KW-0479">Metal-binding</keyword>
<gene>
    <name evidence="5" type="ORF">GCM10011316_25570</name>
</gene>
<dbReference type="Gene3D" id="3.40.190.80">
    <property type="match status" value="1"/>
</dbReference>
<dbReference type="PANTHER" id="PTHR20854">
    <property type="entry name" value="INOSITOL MONOPHOSPHATASE"/>
    <property type="match status" value="1"/>
</dbReference>
<evidence type="ECO:0000256" key="2">
    <source>
        <dbReference type="ARBA" id="ARBA00022723"/>
    </source>
</evidence>
<dbReference type="PANTHER" id="PTHR20854:SF4">
    <property type="entry name" value="INOSITOL-1-MONOPHOSPHATASE-RELATED"/>
    <property type="match status" value="1"/>
</dbReference>
<dbReference type="GO" id="GO:0007165">
    <property type="term" value="P:signal transduction"/>
    <property type="evidence" value="ECO:0007669"/>
    <property type="project" value="TreeGrafter"/>
</dbReference>
<feature type="binding site" evidence="4">
    <location>
        <position position="93"/>
    </location>
    <ligand>
        <name>Mg(2+)</name>
        <dbReference type="ChEBI" id="CHEBI:18420"/>
        <label>2</label>
    </ligand>
</feature>
<evidence type="ECO:0000256" key="1">
    <source>
        <dbReference type="ARBA" id="ARBA00009759"/>
    </source>
</evidence>
<dbReference type="InterPro" id="IPR000760">
    <property type="entry name" value="Inositol_monophosphatase-like"/>
</dbReference>
<feature type="binding site" evidence="4">
    <location>
        <position position="95"/>
    </location>
    <ligand>
        <name>Mg(2+)</name>
        <dbReference type="ChEBI" id="CHEBI:18420"/>
        <label>1</label>
        <note>catalytic</note>
    </ligand>
</feature>
<comment type="cofactor">
    <cofactor evidence="4">
        <name>Mg(2+)</name>
        <dbReference type="ChEBI" id="CHEBI:18420"/>
    </cofactor>
</comment>
<feature type="binding site" evidence="4">
    <location>
        <position position="96"/>
    </location>
    <ligand>
        <name>Mg(2+)</name>
        <dbReference type="ChEBI" id="CHEBI:18420"/>
        <label>1</label>
        <note>catalytic</note>
    </ligand>
</feature>
<evidence type="ECO:0000256" key="3">
    <source>
        <dbReference type="ARBA" id="ARBA00022842"/>
    </source>
</evidence>
<dbReference type="AlphaFoldDB" id="A0A916TLF5"/>
<feature type="binding site" evidence="4">
    <location>
        <position position="75"/>
    </location>
    <ligand>
        <name>Mg(2+)</name>
        <dbReference type="ChEBI" id="CHEBI:18420"/>
        <label>1</label>
        <note>catalytic</note>
    </ligand>
</feature>
<comment type="caution">
    <text evidence="5">The sequence shown here is derived from an EMBL/GenBank/DDBJ whole genome shotgun (WGS) entry which is preliminary data.</text>
</comment>
<reference evidence="5" key="1">
    <citation type="journal article" date="2014" name="Int. J. Syst. Evol. Microbiol.">
        <title>Complete genome sequence of Corynebacterium casei LMG S-19264T (=DSM 44701T), isolated from a smear-ripened cheese.</title>
        <authorList>
            <consortium name="US DOE Joint Genome Institute (JGI-PGF)"/>
            <person name="Walter F."/>
            <person name="Albersmeier A."/>
            <person name="Kalinowski J."/>
            <person name="Ruckert C."/>
        </authorList>
    </citation>
    <scope>NUCLEOTIDE SEQUENCE</scope>
    <source>
        <strain evidence="5">CGMCC 1.12426</strain>
    </source>
</reference>
<accession>A0A916TLF5</accession>
<organism evidence="5 6">
    <name type="scientific">Roseibium aquae</name>
    <dbReference type="NCBI Taxonomy" id="1323746"/>
    <lineage>
        <taxon>Bacteria</taxon>
        <taxon>Pseudomonadati</taxon>
        <taxon>Pseudomonadota</taxon>
        <taxon>Alphaproteobacteria</taxon>
        <taxon>Hyphomicrobiales</taxon>
        <taxon>Stappiaceae</taxon>
        <taxon>Roseibium</taxon>
    </lineage>
</organism>
<reference evidence="5" key="2">
    <citation type="submission" date="2020-09" db="EMBL/GenBank/DDBJ databases">
        <authorList>
            <person name="Sun Q."/>
            <person name="Zhou Y."/>
        </authorList>
    </citation>
    <scope>NUCLEOTIDE SEQUENCE</scope>
    <source>
        <strain evidence="5">CGMCC 1.12426</strain>
    </source>
</reference>
<dbReference type="SUPFAM" id="SSF56655">
    <property type="entry name" value="Carbohydrate phosphatase"/>
    <property type="match status" value="1"/>
</dbReference>
<dbReference type="EMBL" id="BMFA01000007">
    <property type="protein sequence ID" value="GGB52423.1"/>
    <property type="molecule type" value="Genomic_DNA"/>
</dbReference>
<dbReference type="PRINTS" id="PR00377">
    <property type="entry name" value="IMPHPHTASES"/>
</dbReference>
<sequence>MRDGTATGAENQADLDLLVSAAREAGKLAMSYYGQDPKTWFKGNKSPVSEADMAVDQMLARTLRSERPAYGWLSEETADDKSRLAARRTFVADPIDGTRAFLAGGDEWTIALAVVDAGRPVSAAVFCPVREEMFCAVEHGGATLNGVPVQASSQVSVAGARLSGPHSVVANKQIAAAGFERTDNIRSLAYRLALVAAGRVDVAVARSGPSDWDLAAADLLVQEAGGALTDLVGRQRLYNQPETRHPALVAGPRNLLDAARTVISGIVE</sequence>
<dbReference type="GO" id="GO:0008934">
    <property type="term" value="F:inositol monophosphate 1-phosphatase activity"/>
    <property type="evidence" value="ECO:0007669"/>
    <property type="project" value="TreeGrafter"/>
</dbReference>
<dbReference type="GO" id="GO:0046854">
    <property type="term" value="P:phosphatidylinositol phosphate biosynthetic process"/>
    <property type="evidence" value="ECO:0007669"/>
    <property type="project" value="InterPro"/>
</dbReference>
<dbReference type="GO" id="GO:0046872">
    <property type="term" value="F:metal ion binding"/>
    <property type="evidence" value="ECO:0007669"/>
    <property type="project" value="UniProtKB-KW"/>
</dbReference>
<keyword evidence="3 4" id="KW-0460">Magnesium</keyword>
<comment type="similarity">
    <text evidence="1">Belongs to the inositol monophosphatase superfamily.</text>
</comment>
<dbReference type="GO" id="GO:0006020">
    <property type="term" value="P:inositol metabolic process"/>
    <property type="evidence" value="ECO:0007669"/>
    <property type="project" value="TreeGrafter"/>
</dbReference>
<evidence type="ECO:0000256" key="4">
    <source>
        <dbReference type="PIRSR" id="PIRSR600760-2"/>
    </source>
</evidence>
<dbReference type="Pfam" id="PF00459">
    <property type="entry name" value="Inositol_P"/>
    <property type="match status" value="1"/>
</dbReference>
<dbReference type="Gene3D" id="3.30.540.10">
    <property type="entry name" value="Fructose-1,6-Bisphosphatase, subunit A, domain 1"/>
    <property type="match status" value="1"/>
</dbReference>
<feature type="binding site" evidence="4">
    <location>
        <position position="213"/>
    </location>
    <ligand>
        <name>Mg(2+)</name>
        <dbReference type="ChEBI" id="CHEBI:18420"/>
        <label>1</label>
        <note>catalytic</note>
    </ligand>
</feature>
<name>A0A916TLF5_9HYPH</name>